<dbReference type="GO" id="GO:0051117">
    <property type="term" value="F:ATPase binding"/>
    <property type="evidence" value="ECO:0007669"/>
    <property type="project" value="TreeGrafter"/>
</dbReference>
<feature type="active site" evidence="6">
    <location>
        <position position="115"/>
    </location>
</feature>
<comment type="subcellular location">
    <subcellularLocation>
        <location evidence="6">Cytoplasm</location>
    </subcellularLocation>
</comment>
<dbReference type="GO" id="GO:0004176">
    <property type="term" value="F:ATP-dependent peptidase activity"/>
    <property type="evidence" value="ECO:0007669"/>
    <property type="project" value="InterPro"/>
</dbReference>
<dbReference type="AlphaFoldDB" id="A0A1G6SZC3"/>
<dbReference type="PANTHER" id="PTHR10381">
    <property type="entry name" value="ATP-DEPENDENT CLP PROTEASE PROTEOLYTIC SUBUNIT"/>
    <property type="match status" value="1"/>
</dbReference>
<dbReference type="CDD" id="cd07017">
    <property type="entry name" value="S14_ClpP_2"/>
    <property type="match status" value="1"/>
</dbReference>
<dbReference type="RefSeq" id="WP_090596202.1">
    <property type="nucleotide sequence ID" value="NZ_LT629688.1"/>
</dbReference>
<evidence type="ECO:0000256" key="2">
    <source>
        <dbReference type="ARBA" id="ARBA00022490"/>
    </source>
</evidence>
<reference evidence="8 9" key="1">
    <citation type="submission" date="2016-10" db="EMBL/GenBank/DDBJ databases">
        <authorList>
            <person name="de Groot N.N."/>
        </authorList>
    </citation>
    <scope>NUCLEOTIDE SEQUENCE [LARGE SCALE GENOMIC DNA]</scope>
    <source>
        <strain evidence="8 9">MON 2.2</strain>
    </source>
</reference>
<dbReference type="GO" id="GO:0009368">
    <property type="term" value="C:endopeptidase Clp complex"/>
    <property type="evidence" value="ECO:0007669"/>
    <property type="project" value="TreeGrafter"/>
</dbReference>
<feature type="active site" description="Nucleophile" evidence="6">
    <location>
        <position position="90"/>
    </location>
</feature>
<dbReference type="GO" id="GO:0004252">
    <property type="term" value="F:serine-type endopeptidase activity"/>
    <property type="evidence" value="ECO:0007669"/>
    <property type="project" value="UniProtKB-UniRule"/>
</dbReference>
<dbReference type="Pfam" id="PF00574">
    <property type="entry name" value="CLP_protease"/>
    <property type="match status" value="1"/>
</dbReference>
<comment type="subunit">
    <text evidence="6">Fourteen ClpP subunits assemble into 2 heptameric rings which stack back to back to give a disk-like structure with a central cavity, resembling the structure of eukaryotic proteasomes.</text>
</comment>
<dbReference type="SUPFAM" id="SSF52096">
    <property type="entry name" value="ClpP/crotonase"/>
    <property type="match status" value="1"/>
</dbReference>
<evidence type="ECO:0000313" key="8">
    <source>
        <dbReference type="EMBL" id="SDD22148.1"/>
    </source>
</evidence>
<comment type="similarity">
    <text evidence="1 6 7">Belongs to the peptidase S14 family.</text>
</comment>
<evidence type="ECO:0000256" key="1">
    <source>
        <dbReference type="ARBA" id="ARBA00007039"/>
    </source>
</evidence>
<dbReference type="GO" id="GO:0006515">
    <property type="term" value="P:protein quality control for misfolded or incompletely synthesized proteins"/>
    <property type="evidence" value="ECO:0007669"/>
    <property type="project" value="TreeGrafter"/>
</dbReference>
<dbReference type="PRINTS" id="PR00127">
    <property type="entry name" value="CLPPROTEASEP"/>
</dbReference>
<dbReference type="GO" id="GO:0005737">
    <property type="term" value="C:cytoplasm"/>
    <property type="evidence" value="ECO:0007669"/>
    <property type="project" value="UniProtKB-SubCell"/>
</dbReference>
<keyword evidence="4 6" id="KW-0378">Hydrolase</keyword>
<dbReference type="Proteomes" id="UP000198546">
    <property type="component" value="Chromosome i"/>
</dbReference>
<proteinExistence type="inferred from homology"/>
<dbReference type="Gene3D" id="3.90.226.10">
    <property type="entry name" value="2-enoyl-CoA Hydratase, Chain A, domain 1"/>
    <property type="match status" value="1"/>
</dbReference>
<keyword evidence="5 6" id="KW-0720">Serine protease</keyword>
<keyword evidence="9" id="KW-1185">Reference proteome</keyword>
<dbReference type="InterPro" id="IPR023562">
    <property type="entry name" value="ClpP/TepA"/>
</dbReference>
<dbReference type="OrthoDB" id="9802800at2"/>
<dbReference type="EC" id="3.4.21.92" evidence="6"/>
<keyword evidence="2 6" id="KW-0963">Cytoplasm</keyword>
<evidence type="ECO:0000313" key="9">
    <source>
        <dbReference type="Proteomes" id="UP000198546"/>
    </source>
</evidence>
<gene>
    <name evidence="6" type="primary">clpP</name>
    <name evidence="8" type="ORF">SAMN04489747_0476</name>
</gene>
<evidence type="ECO:0000256" key="6">
    <source>
        <dbReference type="HAMAP-Rule" id="MF_00444"/>
    </source>
</evidence>
<dbReference type="InterPro" id="IPR029045">
    <property type="entry name" value="ClpP/crotonase-like_dom_sf"/>
</dbReference>
<accession>A0A1G6SZC3</accession>
<evidence type="ECO:0000256" key="3">
    <source>
        <dbReference type="ARBA" id="ARBA00022670"/>
    </source>
</evidence>
<evidence type="ECO:0000256" key="5">
    <source>
        <dbReference type="ARBA" id="ARBA00022825"/>
    </source>
</evidence>
<evidence type="ECO:0000256" key="7">
    <source>
        <dbReference type="RuleBase" id="RU003567"/>
    </source>
</evidence>
<dbReference type="InterPro" id="IPR001907">
    <property type="entry name" value="ClpP"/>
</dbReference>
<dbReference type="PANTHER" id="PTHR10381:SF70">
    <property type="entry name" value="ATP-DEPENDENT CLP PROTEASE PROTEOLYTIC SUBUNIT"/>
    <property type="match status" value="1"/>
</dbReference>
<dbReference type="STRING" id="675864.SAMN04489747_0476"/>
<dbReference type="HAMAP" id="MF_00444">
    <property type="entry name" value="ClpP"/>
    <property type="match status" value="1"/>
</dbReference>
<name>A0A1G6SZC3_9ACTN</name>
<keyword evidence="3 6" id="KW-0645">Protease</keyword>
<evidence type="ECO:0000256" key="4">
    <source>
        <dbReference type="ARBA" id="ARBA00022801"/>
    </source>
</evidence>
<organism evidence="8 9">
    <name type="scientific">Auraticoccus monumenti</name>
    <dbReference type="NCBI Taxonomy" id="675864"/>
    <lineage>
        <taxon>Bacteria</taxon>
        <taxon>Bacillati</taxon>
        <taxon>Actinomycetota</taxon>
        <taxon>Actinomycetes</taxon>
        <taxon>Propionibacteriales</taxon>
        <taxon>Propionibacteriaceae</taxon>
        <taxon>Auraticoccus</taxon>
    </lineage>
</organism>
<comment type="catalytic activity">
    <reaction evidence="6">
        <text>Hydrolysis of proteins to small peptides in the presence of ATP and magnesium. alpha-casein is the usual test substrate. In the absence of ATP, only oligopeptides shorter than five residues are hydrolyzed (such as succinyl-Leu-Tyr-|-NHMec, and Leu-Tyr-Leu-|-Tyr-Trp, in which cleavage of the -Tyr-|-Leu- and -Tyr-|-Trp bonds also occurs).</text>
        <dbReference type="EC" id="3.4.21.92"/>
    </reaction>
</comment>
<dbReference type="EMBL" id="LT629688">
    <property type="protein sequence ID" value="SDD22148.1"/>
    <property type="molecule type" value="Genomic_DNA"/>
</dbReference>
<protein>
    <recommendedName>
        <fullName evidence="6 7">ATP-dependent Clp protease proteolytic subunit</fullName>
        <ecNumber evidence="6">3.4.21.92</ecNumber>
    </recommendedName>
    <alternativeName>
        <fullName evidence="6">Endopeptidase Clp</fullName>
    </alternativeName>
</protein>
<sequence>MTDNPLPVRERTATELLDHRVLLLDGELDDALGTQLCAQLVLLSTRDPRTDIALWINSPGGSVPAMLAIRDTMAMIPNDVATLALGMAASAGQFLLCSGARGKRYVLPHSKVLLHQGSAGIGGSAVDIELQAEDLRAMRDTVIGLIAEATGQTPERVFEDSLRDHWYSAEEAVAYGFVDQVVTSFEQVRPTRPGGLAGQAGFVASLPQEVR</sequence>
<comment type="function">
    <text evidence="6">Cleaves peptides in various proteins in a process that requires ATP hydrolysis. Has a chymotrypsin-like activity. Plays a major role in the degradation of misfolded proteins.</text>
</comment>